<reference evidence="1 2" key="1">
    <citation type="journal article" date="2018" name="Mol. Biol. Evol.">
        <title>Broad Genomic Sampling Reveals a Smut Pathogenic Ancestry of the Fungal Clade Ustilaginomycotina.</title>
        <authorList>
            <person name="Kijpornyongpan T."/>
            <person name="Mondo S.J."/>
            <person name="Barry K."/>
            <person name="Sandor L."/>
            <person name="Lee J."/>
            <person name="Lipzen A."/>
            <person name="Pangilinan J."/>
            <person name="LaButti K."/>
            <person name="Hainaut M."/>
            <person name="Henrissat B."/>
            <person name="Grigoriev I.V."/>
            <person name="Spatafora J.W."/>
            <person name="Aime M.C."/>
        </authorList>
    </citation>
    <scope>NUCLEOTIDE SEQUENCE [LARGE SCALE GENOMIC DNA]</scope>
    <source>
        <strain evidence="1 2">SA 807</strain>
    </source>
</reference>
<evidence type="ECO:0000313" key="1">
    <source>
        <dbReference type="EMBL" id="PWN51925.1"/>
    </source>
</evidence>
<gene>
    <name evidence="1" type="ORF">IE53DRAFT_367654</name>
</gene>
<name>A0ACD0P1F1_9BASI</name>
<sequence>MLDGPHGGESPESLAVLMKYAYSRSDEKTLRALRQYARRDHILAQLRRSTSLQKLEKRPRGKWQPVESLDALAFTLELSLLSRKGDWTAVRRLLGQVEKRPALIGEGSIVANSSTFRKTHLGAFDWNALLRAGFLSDSGDQALNPGPDLPASAAKDGESSTGFIVVSSQSQPPCGATLVHRVLKAYKNQGCNSMKLLEVLATLTGHDLRSALKADTFKDEEDVRARSNPNPVGFDSNEHAGKVYDLVPDERSILLILYSLKSNIIFRLKWGFRLLIKAEKIWGVLKAKSQADGTYSLSQHKHALSLSTRPYRVLLKWALGGVEEHQKWKQVIRQLRQKGWIASKLAKLLS</sequence>
<protein>
    <submittedName>
        <fullName evidence="1">Uncharacterized protein</fullName>
    </submittedName>
</protein>
<organism evidence="1 2">
    <name type="scientific">Violaceomyces palustris</name>
    <dbReference type="NCBI Taxonomy" id="1673888"/>
    <lineage>
        <taxon>Eukaryota</taxon>
        <taxon>Fungi</taxon>
        <taxon>Dikarya</taxon>
        <taxon>Basidiomycota</taxon>
        <taxon>Ustilaginomycotina</taxon>
        <taxon>Ustilaginomycetes</taxon>
        <taxon>Violaceomycetales</taxon>
        <taxon>Violaceomycetaceae</taxon>
        <taxon>Violaceomyces</taxon>
    </lineage>
</organism>
<dbReference type="EMBL" id="KZ819808">
    <property type="protein sequence ID" value="PWN51925.1"/>
    <property type="molecule type" value="Genomic_DNA"/>
</dbReference>
<accession>A0ACD0P1F1</accession>
<dbReference type="Proteomes" id="UP000245626">
    <property type="component" value="Unassembled WGS sequence"/>
</dbReference>
<keyword evidence="2" id="KW-1185">Reference proteome</keyword>
<evidence type="ECO:0000313" key="2">
    <source>
        <dbReference type="Proteomes" id="UP000245626"/>
    </source>
</evidence>
<proteinExistence type="predicted"/>